<reference evidence="2 3" key="1">
    <citation type="journal article" date="2011" name="Syst. Appl. Microbiol.">
        <title>Defluviimonas denitrificans gen. nov., sp. nov., and Pararhodobacter aggregans gen. nov., sp. nov., non-phototrophic Rhodobacteraceae from the biofilter of a marine aquaculture.</title>
        <authorList>
            <person name="Foesel B.U."/>
            <person name="Drake H.L."/>
            <person name="Schramm A."/>
        </authorList>
    </citation>
    <scope>NUCLEOTIDE SEQUENCE [LARGE SCALE GENOMIC DNA]</scope>
    <source>
        <strain evidence="2 3">D1-19</strain>
    </source>
</reference>
<gene>
    <name evidence="2" type="ORF">DDE23_12170</name>
</gene>
<dbReference type="Proteomes" id="UP000244810">
    <property type="component" value="Unassembled WGS sequence"/>
</dbReference>
<name>A0A2T7UQR9_9RHOB</name>
<keyword evidence="3" id="KW-1185">Reference proteome</keyword>
<dbReference type="EMBL" id="QDDR01000006">
    <property type="protein sequence ID" value="PVE47012.1"/>
    <property type="molecule type" value="Genomic_DNA"/>
</dbReference>
<organism evidence="2 3">
    <name type="scientific">Pararhodobacter aggregans</name>
    <dbReference type="NCBI Taxonomy" id="404875"/>
    <lineage>
        <taxon>Bacteria</taxon>
        <taxon>Pseudomonadati</taxon>
        <taxon>Pseudomonadota</taxon>
        <taxon>Alphaproteobacteria</taxon>
        <taxon>Rhodobacterales</taxon>
        <taxon>Paracoccaceae</taxon>
        <taxon>Pararhodobacter</taxon>
    </lineage>
</organism>
<protein>
    <submittedName>
        <fullName evidence="2">Uncharacterized protein</fullName>
    </submittedName>
</protein>
<keyword evidence="1" id="KW-0732">Signal</keyword>
<dbReference type="RefSeq" id="WP_107752024.1">
    <property type="nucleotide sequence ID" value="NZ_QBKF01000006.1"/>
</dbReference>
<evidence type="ECO:0000313" key="3">
    <source>
        <dbReference type="Proteomes" id="UP000244810"/>
    </source>
</evidence>
<evidence type="ECO:0000313" key="2">
    <source>
        <dbReference type="EMBL" id="PVE47012.1"/>
    </source>
</evidence>
<sequence length="173" mass="17585">MKIITQGLVLSGLLAVSAGVAQAVVPPGATQGGRSGELIAMATLLPMSEDEFTAAQAAGGARIAPLDGTAPGETLFFGLFAAGFSLRDGAVDMHCRVTLATPDGWRQQVSDAPCARGEFDASPRDAYLLLGFDFAVPGALAGRQLIVTAEVVDEVTGASVPLAVAATIDRVSE</sequence>
<proteinExistence type="predicted"/>
<evidence type="ECO:0000256" key="1">
    <source>
        <dbReference type="SAM" id="SignalP"/>
    </source>
</evidence>
<comment type="caution">
    <text evidence="2">The sequence shown here is derived from an EMBL/GenBank/DDBJ whole genome shotgun (WGS) entry which is preliminary data.</text>
</comment>
<feature type="signal peptide" evidence="1">
    <location>
        <begin position="1"/>
        <end position="23"/>
    </location>
</feature>
<dbReference type="AlphaFoldDB" id="A0A2T7UQR9"/>
<accession>A0A2T7UQR9</accession>
<feature type="chain" id="PRO_5015713382" evidence="1">
    <location>
        <begin position="24"/>
        <end position="173"/>
    </location>
</feature>